<dbReference type="InterPro" id="IPR021104">
    <property type="entry name" value="KfrA_DNA-bd_N"/>
</dbReference>
<evidence type="ECO:0000313" key="4">
    <source>
        <dbReference type="Proteomes" id="UP000666369"/>
    </source>
</evidence>
<feature type="domain" description="KfrA N-terminal DNA-binding" evidence="2">
    <location>
        <begin position="7"/>
        <end position="117"/>
    </location>
</feature>
<dbReference type="Pfam" id="PF11740">
    <property type="entry name" value="KfrA_N"/>
    <property type="match status" value="1"/>
</dbReference>
<reference evidence="4" key="1">
    <citation type="submission" date="2023-07" db="EMBL/GenBank/DDBJ databases">
        <title>Duganella aceri sp. nov., isolated from tree sap.</title>
        <authorList>
            <person name="Kim I.S."/>
        </authorList>
    </citation>
    <scope>NUCLEOTIDE SEQUENCE [LARGE SCALE GENOMIC DNA]</scope>
    <source>
        <strain evidence="4">SAP-35</strain>
    </source>
</reference>
<comment type="caution">
    <text evidence="3">The sequence shown here is derived from an EMBL/GenBank/DDBJ whole genome shotgun (WGS) entry which is preliminary data.</text>
</comment>
<evidence type="ECO:0000256" key="1">
    <source>
        <dbReference type="SAM" id="Coils"/>
    </source>
</evidence>
<evidence type="ECO:0000313" key="3">
    <source>
        <dbReference type="EMBL" id="NGZ87000.1"/>
    </source>
</evidence>
<evidence type="ECO:0000259" key="2">
    <source>
        <dbReference type="Pfam" id="PF11740"/>
    </source>
</evidence>
<dbReference type="Proteomes" id="UP000666369">
    <property type="component" value="Unassembled WGS sequence"/>
</dbReference>
<accession>A0ABX0FRF5</accession>
<organism evidence="3 4">
    <name type="scientific">Duganella aceris</name>
    <dbReference type="NCBI Taxonomy" id="2703883"/>
    <lineage>
        <taxon>Bacteria</taxon>
        <taxon>Pseudomonadati</taxon>
        <taxon>Pseudomonadota</taxon>
        <taxon>Betaproteobacteria</taxon>
        <taxon>Burkholderiales</taxon>
        <taxon>Oxalobacteraceae</taxon>
        <taxon>Telluria group</taxon>
        <taxon>Duganella</taxon>
    </lineage>
</organism>
<dbReference type="RefSeq" id="WP_166106851.1">
    <property type="nucleotide sequence ID" value="NZ_JAADJT010000011.1"/>
</dbReference>
<proteinExistence type="predicted"/>
<protein>
    <recommendedName>
        <fullName evidence="2">KfrA N-terminal DNA-binding domain-containing protein</fullName>
    </recommendedName>
</protein>
<dbReference type="EMBL" id="JAADJT010000011">
    <property type="protein sequence ID" value="NGZ87000.1"/>
    <property type="molecule type" value="Genomic_DNA"/>
</dbReference>
<feature type="coiled-coil region" evidence="1">
    <location>
        <begin position="79"/>
        <end position="124"/>
    </location>
</feature>
<name>A0ABX0FRF5_9BURK</name>
<keyword evidence="4" id="KW-1185">Reference proteome</keyword>
<gene>
    <name evidence="3" type="ORF">GW587_22395</name>
</gene>
<sequence length="194" mass="20981">MARTGLTKSQVRASRDQLLAEGRYPSVDAIRLALGTGSKSTIHKYLKELGGEDAGAGLKREDTARTLLGVVEQLADQLHGDAERRVASLRAEHEQALREKDAELAAMRQTMARLTARVQELEGVASFGGFATPAQEPPPGGFGEFDVMQLSSRSGRRENSPFSILLSGGRSAIFEFDSLQDAGRIQLKPRAYPG</sequence>
<keyword evidence="1" id="KW-0175">Coiled coil</keyword>